<evidence type="ECO:0000313" key="12">
    <source>
        <dbReference type="Proteomes" id="UP000629596"/>
    </source>
</evidence>
<evidence type="ECO:0000313" key="10">
    <source>
        <dbReference type="EMBL" id="RDU49490.1"/>
    </source>
</evidence>
<feature type="active site" evidence="6">
    <location>
        <position position="215"/>
    </location>
</feature>
<dbReference type="SUPFAM" id="SSF51306">
    <property type="entry name" value="LexA/Signal peptidase"/>
    <property type="match status" value="2"/>
</dbReference>
<dbReference type="AlphaFoldDB" id="A0A3D8HFG2"/>
<keyword evidence="7" id="KW-0812">Transmembrane</keyword>
<dbReference type="PANTHER" id="PTHR43390:SF1">
    <property type="entry name" value="CHLOROPLAST PROCESSING PEPTIDASE"/>
    <property type="match status" value="1"/>
</dbReference>
<dbReference type="InterPro" id="IPR000223">
    <property type="entry name" value="Pept_S26A_signal_pept_1"/>
</dbReference>
<proteinExistence type="inferred from homology"/>
<evidence type="ECO:0000256" key="1">
    <source>
        <dbReference type="ARBA" id="ARBA00000677"/>
    </source>
</evidence>
<evidence type="ECO:0000256" key="6">
    <source>
        <dbReference type="PIRSR" id="PIRSR600223-1"/>
    </source>
</evidence>
<evidence type="ECO:0000313" key="11">
    <source>
        <dbReference type="Proteomes" id="UP000256321"/>
    </source>
</evidence>
<evidence type="ECO:0000256" key="3">
    <source>
        <dbReference type="ARBA" id="ARBA00013208"/>
    </source>
</evidence>
<feature type="active site" evidence="6">
    <location>
        <position position="94"/>
    </location>
</feature>
<dbReference type="CDD" id="cd06530">
    <property type="entry name" value="S26_SPase_I"/>
    <property type="match status" value="1"/>
</dbReference>
<keyword evidence="5 7" id="KW-0378">Hydrolase</keyword>
<dbReference type="PRINTS" id="PR00727">
    <property type="entry name" value="LEADERPTASE"/>
</dbReference>
<dbReference type="Pfam" id="PF10502">
    <property type="entry name" value="Peptidase_S26"/>
    <property type="match status" value="2"/>
</dbReference>
<evidence type="ECO:0000256" key="7">
    <source>
        <dbReference type="RuleBase" id="RU362042"/>
    </source>
</evidence>
<accession>A0A3D8HFG2</accession>
<reference evidence="10 11" key="1">
    <citation type="submission" date="2018-07" db="EMBL/GenBank/DDBJ databases">
        <title>Parabacteroides acidifaciens nov. sp., isolated from human feces.</title>
        <authorList>
            <person name="Wang Y.J."/>
        </authorList>
    </citation>
    <scope>NUCLEOTIDE SEQUENCE [LARGE SCALE GENOMIC DNA]</scope>
    <source>
        <strain evidence="10 11">426-9</strain>
    </source>
</reference>
<dbReference type="InterPro" id="IPR019533">
    <property type="entry name" value="Peptidase_S26"/>
</dbReference>
<dbReference type="GO" id="GO:0004252">
    <property type="term" value="F:serine-type endopeptidase activity"/>
    <property type="evidence" value="ECO:0007669"/>
    <property type="project" value="InterPro"/>
</dbReference>
<sequence>MKKFSKKQWIKFSIAAILYLLFTLWMQNAWLLLGLIVLVDIFLTQYIPWGAWKRTKNPQVRNVLEWVDDILFALVAVYFINIFIFQNYQIPSSSLEKSLLVGDYLFVSKLSYGPRVPNTPIAFPLVQNTLPFFNCKSYLDWPEWDYKRVKGFGHVKRNDIVVFNFPAGDTIAMKVQNPDYYSLVKDYGREAILLDKATFGDVIYRPVDKRENYVKRCIGMPGDTLEVRNNQVYIDGVAAKNPEKMQLKYLLETNGSMLSEEQFRLLDISKADRAMIDGNNNTSLMAFLGIKPNENGQYNPVYHIPLTKKALETAKKLPIVKSVFVEPDTFGGDTYYPVGYETGWSRDNYGPIWIPKKGATIPLTERNLALYKRCIVNYEHNNLEVKDGKVYINGKPETSYTFKYDYYWMMGDNRHNSADSRSWGFVPEDHIVGKPIMIWLSLDKDRSLFDGGIRWNRMFRWVHPD</sequence>
<dbReference type="PANTHER" id="PTHR43390">
    <property type="entry name" value="SIGNAL PEPTIDASE I"/>
    <property type="match status" value="1"/>
</dbReference>
<dbReference type="GO" id="GO:0009003">
    <property type="term" value="F:signal peptidase activity"/>
    <property type="evidence" value="ECO:0007669"/>
    <property type="project" value="UniProtKB-EC"/>
</dbReference>
<comment type="caution">
    <text evidence="10">The sequence shown here is derived from an EMBL/GenBank/DDBJ whole genome shotgun (WGS) entry which is preliminary data.</text>
</comment>
<comment type="subcellular location">
    <subcellularLocation>
        <location evidence="7">Membrane</location>
        <topology evidence="7">Single-pass type II membrane protein</topology>
    </subcellularLocation>
</comment>
<dbReference type="GO" id="GO:0016020">
    <property type="term" value="C:membrane"/>
    <property type="evidence" value="ECO:0007669"/>
    <property type="project" value="UniProtKB-SubCell"/>
</dbReference>
<evidence type="ECO:0000313" key="9">
    <source>
        <dbReference type="EMBL" id="MBC8601801.1"/>
    </source>
</evidence>
<feature type="transmembrane region" description="Helical" evidence="7">
    <location>
        <begin position="31"/>
        <end position="49"/>
    </location>
</feature>
<dbReference type="NCBIfam" id="TIGR02227">
    <property type="entry name" value="sigpep_I_bact"/>
    <property type="match status" value="1"/>
</dbReference>
<feature type="transmembrane region" description="Helical" evidence="7">
    <location>
        <begin position="9"/>
        <end position="25"/>
    </location>
</feature>
<dbReference type="Proteomes" id="UP000629596">
    <property type="component" value="Unassembled WGS sequence"/>
</dbReference>
<keyword evidence="7" id="KW-1133">Transmembrane helix</keyword>
<keyword evidence="7" id="KW-0472">Membrane</keyword>
<dbReference type="InterPro" id="IPR036286">
    <property type="entry name" value="LexA/Signal_pep-like_sf"/>
</dbReference>
<evidence type="ECO:0000256" key="4">
    <source>
        <dbReference type="ARBA" id="ARBA00019232"/>
    </source>
</evidence>
<organism evidence="10 11">
    <name type="scientific">Parabacteroides acidifaciens</name>
    <dbReference type="NCBI Taxonomy" id="2290935"/>
    <lineage>
        <taxon>Bacteria</taxon>
        <taxon>Pseudomonadati</taxon>
        <taxon>Bacteroidota</taxon>
        <taxon>Bacteroidia</taxon>
        <taxon>Bacteroidales</taxon>
        <taxon>Tannerellaceae</taxon>
        <taxon>Parabacteroides</taxon>
    </lineage>
</organism>
<comment type="catalytic activity">
    <reaction evidence="1 7">
        <text>Cleavage of hydrophobic, N-terminal signal or leader sequences from secreted and periplasmic proteins.</text>
        <dbReference type="EC" id="3.4.21.89"/>
    </reaction>
</comment>
<dbReference type="RefSeq" id="WP_115499300.1">
    <property type="nucleotide sequence ID" value="NZ_JACRTI010000016.1"/>
</dbReference>
<feature type="domain" description="Peptidase S26" evidence="8">
    <location>
        <begin position="64"/>
        <end position="249"/>
    </location>
</feature>
<comment type="caution">
    <text evidence="7">Lacks conserved residue(s) required for the propagation of feature annotation.</text>
</comment>
<feature type="transmembrane region" description="Helical" evidence="7">
    <location>
        <begin position="70"/>
        <end position="88"/>
    </location>
</feature>
<gene>
    <name evidence="10" type="primary">lepB</name>
    <name evidence="10" type="ORF">DWU89_08910</name>
    <name evidence="9" type="ORF">H8784_08705</name>
</gene>
<protein>
    <recommendedName>
        <fullName evidence="4 7">Signal peptidase I</fullName>
        <ecNumber evidence="3 7">3.4.21.89</ecNumber>
    </recommendedName>
</protein>
<reference evidence="9 12" key="2">
    <citation type="submission" date="2020-08" db="EMBL/GenBank/DDBJ databases">
        <title>Genome public.</title>
        <authorList>
            <person name="Liu C."/>
            <person name="Sun Q."/>
        </authorList>
    </citation>
    <scope>NUCLEOTIDE SEQUENCE [LARGE SCALE GENOMIC DNA]</scope>
    <source>
        <strain evidence="9 12">426_9</strain>
    </source>
</reference>
<dbReference type="Proteomes" id="UP000256321">
    <property type="component" value="Unassembled WGS sequence"/>
</dbReference>
<dbReference type="EC" id="3.4.21.89" evidence="3 7"/>
<comment type="similarity">
    <text evidence="2 7">Belongs to the peptidase S26 family.</text>
</comment>
<evidence type="ECO:0000256" key="5">
    <source>
        <dbReference type="ARBA" id="ARBA00022801"/>
    </source>
</evidence>
<name>A0A3D8HFG2_9BACT</name>
<dbReference type="PROSITE" id="PS00761">
    <property type="entry name" value="SPASE_I_3"/>
    <property type="match status" value="1"/>
</dbReference>
<evidence type="ECO:0000259" key="8">
    <source>
        <dbReference type="Pfam" id="PF10502"/>
    </source>
</evidence>
<keyword evidence="12" id="KW-1185">Reference proteome</keyword>
<dbReference type="InterPro" id="IPR019758">
    <property type="entry name" value="Pept_S26A_signal_pept_1_CS"/>
</dbReference>
<keyword evidence="7" id="KW-0645">Protease</keyword>
<feature type="domain" description="Peptidase S26" evidence="8">
    <location>
        <begin position="404"/>
        <end position="439"/>
    </location>
</feature>
<dbReference type="GO" id="GO:0006465">
    <property type="term" value="P:signal peptide processing"/>
    <property type="evidence" value="ECO:0007669"/>
    <property type="project" value="InterPro"/>
</dbReference>
<evidence type="ECO:0000256" key="2">
    <source>
        <dbReference type="ARBA" id="ARBA00009370"/>
    </source>
</evidence>
<dbReference type="EMBL" id="QREV01000016">
    <property type="protein sequence ID" value="RDU49490.1"/>
    <property type="molecule type" value="Genomic_DNA"/>
</dbReference>
<dbReference type="Gene3D" id="2.10.109.10">
    <property type="entry name" value="Umud Fragment, subunit A"/>
    <property type="match status" value="2"/>
</dbReference>
<dbReference type="EMBL" id="JACRTI010000016">
    <property type="protein sequence ID" value="MBC8601801.1"/>
    <property type="molecule type" value="Genomic_DNA"/>
</dbReference>